<evidence type="ECO:0000256" key="1">
    <source>
        <dbReference type="SAM" id="MobiDB-lite"/>
    </source>
</evidence>
<organism evidence="2 3">
    <name type="scientific">Clitoria ternatea</name>
    <name type="common">Butterfly pea</name>
    <dbReference type="NCBI Taxonomy" id="43366"/>
    <lineage>
        <taxon>Eukaryota</taxon>
        <taxon>Viridiplantae</taxon>
        <taxon>Streptophyta</taxon>
        <taxon>Embryophyta</taxon>
        <taxon>Tracheophyta</taxon>
        <taxon>Spermatophyta</taxon>
        <taxon>Magnoliopsida</taxon>
        <taxon>eudicotyledons</taxon>
        <taxon>Gunneridae</taxon>
        <taxon>Pentapetalae</taxon>
        <taxon>rosids</taxon>
        <taxon>fabids</taxon>
        <taxon>Fabales</taxon>
        <taxon>Fabaceae</taxon>
        <taxon>Papilionoideae</taxon>
        <taxon>50 kb inversion clade</taxon>
        <taxon>NPAAA clade</taxon>
        <taxon>indigoferoid/millettioid clade</taxon>
        <taxon>Phaseoleae</taxon>
        <taxon>Clitoria</taxon>
    </lineage>
</organism>
<comment type="caution">
    <text evidence="2">The sequence shown here is derived from an EMBL/GenBank/DDBJ whole genome shotgun (WGS) entry which is preliminary data.</text>
</comment>
<feature type="region of interest" description="Disordered" evidence="1">
    <location>
        <begin position="608"/>
        <end position="632"/>
    </location>
</feature>
<dbReference type="EMBL" id="JAYKXN010000003">
    <property type="protein sequence ID" value="KAK7300193.1"/>
    <property type="molecule type" value="Genomic_DNA"/>
</dbReference>
<evidence type="ECO:0000313" key="3">
    <source>
        <dbReference type="Proteomes" id="UP001359559"/>
    </source>
</evidence>
<reference evidence="2 3" key="1">
    <citation type="submission" date="2024-01" db="EMBL/GenBank/DDBJ databases">
        <title>The genomes of 5 underutilized Papilionoideae crops provide insights into root nodulation and disease resistance.</title>
        <authorList>
            <person name="Yuan L."/>
        </authorList>
    </citation>
    <scope>NUCLEOTIDE SEQUENCE [LARGE SCALE GENOMIC DNA]</scope>
    <source>
        <strain evidence="2">LY-2023</strain>
        <tissue evidence="2">Leaf</tissue>
    </source>
</reference>
<gene>
    <name evidence="2" type="ORF">RJT34_11030</name>
</gene>
<protein>
    <submittedName>
        <fullName evidence="2">Uncharacterized protein</fullName>
    </submittedName>
</protein>
<feature type="compositionally biased region" description="Pro residues" evidence="1">
    <location>
        <begin position="622"/>
        <end position="632"/>
    </location>
</feature>
<feature type="compositionally biased region" description="Low complexity" evidence="1">
    <location>
        <begin position="529"/>
        <end position="538"/>
    </location>
</feature>
<evidence type="ECO:0000313" key="2">
    <source>
        <dbReference type="EMBL" id="KAK7300193.1"/>
    </source>
</evidence>
<proteinExistence type="predicted"/>
<name>A0AAN9JLX7_CLITE</name>
<accession>A0AAN9JLX7</accession>
<feature type="compositionally biased region" description="Low complexity" evidence="1">
    <location>
        <begin position="608"/>
        <end position="621"/>
    </location>
</feature>
<dbReference type="AlphaFoldDB" id="A0AAN9JLX7"/>
<dbReference type="Proteomes" id="UP001359559">
    <property type="component" value="Unassembled WGS sequence"/>
</dbReference>
<feature type="compositionally biased region" description="Low complexity" evidence="1">
    <location>
        <begin position="551"/>
        <end position="560"/>
    </location>
</feature>
<keyword evidence="3" id="KW-1185">Reference proteome</keyword>
<sequence length="632" mass="70737">METMEYEERDDFAGKQTHTLEDVAVKDEVEATMDVGEASTSGHIWEEAAEGNDGHEQQEIFIDGMVDGLVEAKSSFPNLDIAKTLTAALDKMTQHWVTLAGSYPEVEMKVYKEGIMCGLQEASLSFPNMDKEATLNAVLNTETQSYDEAAMVLREYEGSDSEEEHESDHWQQEMRRILWEGMADGLLEAIKTFPALDIQTTIRTALNKKTWLPPNPQVEVNIYIKGIVKGLREAKLTFPTLDIQATLNVVLSRETHKGPPETDTEAPVLQDSWEGKALTELYWKLEEQYKALRNKLENGIAAMDTDSCTSNFPSMSRTQLDDELNSQSPPASNCRVMHSDIGSERVDSEYEKLAAILKGRAEDIGRLDIEDFRNSKEFQDELSAIYMNGLRDGLLEAKKATITPVFNENEELVTEEEAKEEDNVKDVDNENIKNIVVAAAKRTGDSLNHEMENLTRKTQLQEVEVERRTKQPNHETAIAEEEIAKFWTDYAEQDLVWGIDISRTGISTGASSSAYSFWESPPPFKTSARRSFSAPPSRIQTSPPPFKTSARRSFSAPPSRIQTSPPPFKTSARKSFTASPPWIQTLPPPLSPAAPVFEMSAWESFSASPSQIQISPPRIQIPSPPRALPLLK</sequence>
<feature type="region of interest" description="Disordered" evidence="1">
    <location>
        <begin position="526"/>
        <end position="574"/>
    </location>
</feature>